<comment type="caution">
    <text evidence="2">The sequence shown here is derived from an EMBL/GenBank/DDBJ whole genome shotgun (WGS) entry which is preliminary data.</text>
</comment>
<feature type="compositionally biased region" description="Basic and acidic residues" evidence="1">
    <location>
        <begin position="71"/>
        <end position="80"/>
    </location>
</feature>
<proteinExistence type="predicted"/>
<dbReference type="EMBL" id="JACGCM010001659">
    <property type="protein sequence ID" value="KAF6152013.1"/>
    <property type="molecule type" value="Genomic_DNA"/>
</dbReference>
<name>A0A7J7MAU6_9MAGN</name>
<sequence length="349" mass="38807">MADLNSSIPHGTVFDLSIIYHGKIVDVKGDSNLLYLWRYNDVKVSLVNITLRAKKPTPAPKKPTPTPKTKVSVEPKEKAHTKPKRKGSSSGALKRKRTTKSKLPEETLDDTPMLYDSEDDVIILDKNVGENAGVNDGVGVDVDGGGGNNQTGVNNWAEIDPDNLNAKEGYYSTHTSLDENDVNIGNPHQLVEDLVHEIEWPTVHDTRAYIRRWSIVNKNYPDGHTFKLRKSNALKHIYKGIGKTSNKLAHAGWVANKVEHTMRIIRSIGPVDVIKLIFVKFGLDISYYTSWNAWTICMERIVGSFDDGYVVQPELCRQILSANPGSLARSSKDVETNVDGNLCCLQGLF</sequence>
<feature type="region of interest" description="Disordered" evidence="1">
    <location>
        <begin position="140"/>
        <end position="160"/>
    </location>
</feature>
<dbReference type="AlphaFoldDB" id="A0A7J7MAU6"/>
<dbReference type="Proteomes" id="UP000541444">
    <property type="component" value="Unassembled WGS sequence"/>
</dbReference>
<feature type="compositionally biased region" description="Pro residues" evidence="1">
    <location>
        <begin position="57"/>
        <end position="66"/>
    </location>
</feature>
<evidence type="ECO:0000313" key="2">
    <source>
        <dbReference type="EMBL" id="KAF6152013.1"/>
    </source>
</evidence>
<evidence type="ECO:0008006" key="4">
    <source>
        <dbReference type="Google" id="ProtNLM"/>
    </source>
</evidence>
<evidence type="ECO:0000256" key="1">
    <source>
        <dbReference type="SAM" id="MobiDB-lite"/>
    </source>
</evidence>
<organism evidence="2 3">
    <name type="scientific">Kingdonia uniflora</name>
    <dbReference type="NCBI Taxonomy" id="39325"/>
    <lineage>
        <taxon>Eukaryota</taxon>
        <taxon>Viridiplantae</taxon>
        <taxon>Streptophyta</taxon>
        <taxon>Embryophyta</taxon>
        <taxon>Tracheophyta</taxon>
        <taxon>Spermatophyta</taxon>
        <taxon>Magnoliopsida</taxon>
        <taxon>Ranunculales</taxon>
        <taxon>Circaeasteraceae</taxon>
        <taxon>Kingdonia</taxon>
    </lineage>
</organism>
<reference evidence="2 3" key="1">
    <citation type="journal article" date="2020" name="IScience">
        <title>Genome Sequencing of the Endangered Kingdonia uniflora (Circaeasteraceae, Ranunculales) Reveals Potential Mechanisms of Evolutionary Specialization.</title>
        <authorList>
            <person name="Sun Y."/>
            <person name="Deng T."/>
            <person name="Zhang A."/>
            <person name="Moore M.J."/>
            <person name="Landis J.B."/>
            <person name="Lin N."/>
            <person name="Zhang H."/>
            <person name="Zhang X."/>
            <person name="Huang J."/>
            <person name="Zhang X."/>
            <person name="Sun H."/>
            <person name="Wang H."/>
        </authorList>
    </citation>
    <scope>NUCLEOTIDE SEQUENCE [LARGE SCALE GENOMIC DNA]</scope>
    <source>
        <strain evidence="2">TB1705</strain>
        <tissue evidence="2">Leaf</tissue>
    </source>
</reference>
<feature type="compositionally biased region" description="Basic residues" evidence="1">
    <location>
        <begin position="81"/>
        <end position="100"/>
    </location>
</feature>
<feature type="region of interest" description="Disordered" evidence="1">
    <location>
        <begin position="55"/>
        <end position="111"/>
    </location>
</feature>
<protein>
    <recommendedName>
        <fullName evidence="4">Transposase</fullName>
    </recommendedName>
</protein>
<keyword evidence="3" id="KW-1185">Reference proteome</keyword>
<evidence type="ECO:0000313" key="3">
    <source>
        <dbReference type="Proteomes" id="UP000541444"/>
    </source>
</evidence>
<accession>A0A7J7MAU6</accession>
<gene>
    <name evidence="2" type="ORF">GIB67_010587</name>
</gene>